<gene>
    <name evidence="1" type="ORF">VTAP4600_A3036</name>
</gene>
<keyword evidence="2" id="KW-1185">Reference proteome</keyword>
<sequence length="334" mass="39276">MEALKGKKVLFLAPTFFGYEIEIKKELENFGAEVKYFDERPKNDFVTKALIRLQLKKAIQNNINIYYRNIIENTKHDCFDYLFLVNPETIDVKIIEAIKKCHPNVIVYTYMWDSIKNKKKSLDLLSASNKFFTFDSNDGVIDESIRFLPLFYIKDYEDAVGSDDCSYDISFIGSVHSDRYSTVKSMDNGRFKLFSYFYSQSRFLFMLQRLLYKEFRRIQRSDVSFVSLSKNEVINIIRDSKAIVDIEHPLQNGLTMRTIEMLGAKKKLITTNSNVKEYDFYDSRNIFVIDRNNPVVAEGFLDAKYIEIDKSIYEKYSLRSWIVNIFRVEGDVVD</sequence>
<reference evidence="1 2" key="1">
    <citation type="submission" date="2017-10" db="EMBL/GenBank/DDBJ databases">
        <authorList>
            <person name="Banno H."/>
            <person name="Chua N.-H."/>
        </authorList>
    </citation>
    <scope>NUCLEOTIDE SEQUENCE [LARGE SCALE GENOMIC DNA]</scope>
    <source>
        <strain evidence="1">Vibrio tapetis CECT4600</strain>
    </source>
</reference>
<dbReference type="AlphaFoldDB" id="A0A2N8ZGH3"/>
<accession>A0A2N8ZGH3</accession>
<organism evidence="1 2">
    <name type="scientific">Vibrio tapetis subsp. tapetis</name>
    <dbReference type="NCBI Taxonomy" id="1671868"/>
    <lineage>
        <taxon>Bacteria</taxon>
        <taxon>Pseudomonadati</taxon>
        <taxon>Pseudomonadota</taxon>
        <taxon>Gammaproteobacteria</taxon>
        <taxon>Vibrionales</taxon>
        <taxon>Vibrionaceae</taxon>
        <taxon>Vibrio</taxon>
    </lineage>
</organism>
<dbReference type="OrthoDB" id="3251881at2"/>
<evidence type="ECO:0000313" key="1">
    <source>
        <dbReference type="EMBL" id="SON51002.1"/>
    </source>
</evidence>
<dbReference type="RefSeq" id="WP_102523393.1">
    <property type="nucleotide sequence ID" value="NZ_LT960611.1"/>
</dbReference>
<proteinExistence type="predicted"/>
<dbReference type="KEGG" id="vta:A3036"/>
<name>A0A2N8ZGH3_9VIBR</name>
<dbReference type="EMBL" id="LT960611">
    <property type="protein sequence ID" value="SON51002.1"/>
    <property type="molecule type" value="Genomic_DNA"/>
</dbReference>
<evidence type="ECO:0000313" key="2">
    <source>
        <dbReference type="Proteomes" id="UP000235828"/>
    </source>
</evidence>
<protein>
    <submittedName>
        <fullName evidence="1">Putative lipopolysaccharide biosynthesis protein</fullName>
    </submittedName>
</protein>
<dbReference type="Proteomes" id="UP000235828">
    <property type="component" value="Chromosome A"/>
</dbReference>